<accession>A0A2G6K8P2</accession>
<dbReference type="Gene3D" id="3.40.190.10">
    <property type="entry name" value="Periplasmic binding protein-like II"/>
    <property type="match status" value="2"/>
</dbReference>
<evidence type="ECO:0000313" key="3">
    <source>
        <dbReference type="Proteomes" id="UP000230914"/>
    </source>
</evidence>
<proteinExistence type="predicted"/>
<dbReference type="AlphaFoldDB" id="A0A2G6K8P2"/>
<evidence type="ECO:0000313" key="2">
    <source>
        <dbReference type="EMBL" id="PIE32041.1"/>
    </source>
</evidence>
<dbReference type="PANTHER" id="PTHR43649:SF14">
    <property type="entry name" value="BLR3389 PROTEIN"/>
    <property type="match status" value="1"/>
</dbReference>
<dbReference type="InterPro" id="IPR006059">
    <property type="entry name" value="SBP"/>
</dbReference>
<name>A0A2G6K8P2_9ACTN</name>
<dbReference type="EMBL" id="PDSL01000054">
    <property type="protein sequence ID" value="PIE32041.1"/>
    <property type="molecule type" value="Genomic_DNA"/>
</dbReference>
<dbReference type="Proteomes" id="UP000230914">
    <property type="component" value="Unassembled WGS sequence"/>
</dbReference>
<dbReference type="InterPro" id="IPR006311">
    <property type="entry name" value="TAT_signal"/>
</dbReference>
<dbReference type="PROSITE" id="PS51318">
    <property type="entry name" value="TAT"/>
    <property type="match status" value="1"/>
</dbReference>
<sequence length="451" mass="48867">MTGQPERSPSPSEVGFALNRRTFLLASAAAGGAVVLGACGGDDDKPASTTAAAGETDSSSEEMSDLGEVTFGSNYSDPKQVEAIAAAVGTTGLDVKINTVDHNSYQENFNTYIQQPDDVLCWFAGYRMRAFAGKGVVGDLSDVWGEIEGMSEGFKNASTALDGKQYFVPFYFYPWAVHYRKSLFEEKGYEVPTTWDELMALAAKMESDGIIPFAAANDGGWPQMGMFDMINMRTNGYDFHVSLMGGKESWTDERVAKVFEHWTELLPYYQPDVNGRTWQDAATALGNKEVGMFLLGTFITSNFDNETQADIIDDITFFSFPEIDPAYGQDAVEAPIDGFMMAKSPKNEAGAKALLGGMAKAAAIDAFIAIDPSVVAASADADTSGYNPLQQKSAELVGSAKYISQFLDRDTDPDFASNVVGKGLQDFLSDPSNVATVMQTIEEQKQTYTFE</sequence>
<dbReference type="SUPFAM" id="SSF53850">
    <property type="entry name" value="Periplasmic binding protein-like II"/>
    <property type="match status" value="1"/>
</dbReference>
<evidence type="ECO:0000256" key="1">
    <source>
        <dbReference type="SAM" id="MobiDB-lite"/>
    </source>
</evidence>
<dbReference type="InterPro" id="IPR050490">
    <property type="entry name" value="Bact_solute-bd_prot1"/>
</dbReference>
<dbReference type="PANTHER" id="PTHR43649">
    <property type="entry name" value="ARABINOSE-BINDING PROTEIN-RELATED"/>
    <property type="match status" value="1"/>
</dbReference>
<feature type="region of interest" description="Disordered" evidence="1">
    <location>
        <begin position="44"/>
        <end position="65"/>
    </location>
</feature>
<protein>
    <submittedName>
        <fullName evidence="2">Sugar ABC transporter substrate-binding protein</fullName>
    </submittedName>
</protein>
<gene>
    <name evidence="2" type="ORF">CSA55_04125</name>
</gene>
<reference evidence="2 3" key="1">
    <citation type="submission" date="2017-10" db="EMBL/GenBank/DDBJ databases">
        <title>Novel microbial diversity and functional potential in the marine mammal oral microbiome.</title>
        <authorList>
            <person name="Dudek N.K."/>
            <person name="Sun C.L."/>
            <person name="Burstein D."/>
            <person name="Kantor R.S."/>
            <person name="Aliaga Goltsman D.S."/>
            <person name="Bik E.M."/>
            <person name="Thomas B.C."/>
            <person name="Banfield J.F."/>
            <person name="Relman D.A."/>
        </authorList>
    </citation>
    <scope>NUCLEOTIDE SEQUENCE [LARGE SCALE GENOMIC DNA]</scope>
    <source>
        <strain evidence="2">DOLJORAL78_61_10</strain>
    </source>
</reference>
<dbReference type="Pfam" id="PF01547">
    <property type="entry name" value="SBP_bac_1"/>
    <property type="match status" value="1"/>
</dbReference>
<comment type="caution">
    <text evidence="2">The sequence shown here is derived from an EMBL/GenBank/DDBJ whole genome shotgun (WGS) entry which is preliminary data.</text>
</comment>
<organism evidence="2 3">
    <name type="scientific">Ilumatobacter coccineus</name>
    <dbReference type="NCBI Taxonomy" id="467094"/>
    <lineage>
        <taxon>Bacteria</taxon>
        <taxon>Bacillati</taxon>
        <taxon>Actinomycetota</taxon>
        <taxon>Acidimicrobiia</taxon>
        <taxon>Acidimicrobiales</taxon>
        <taxon>Ilumatobacteraceae</taxon>
        <taxon>Ilumatobacter</taxon>
    </lineage>
</organism>